<dbReference type="GO" id="GO:0002161">
    <property type="term" value="F:aminoacyl-tRNA deacylase activity"/>
    <property type="evidence" value="ECO:0007669"/>
    <property type="project" value="TreeGrafter"/>
</dbReference>
<dbReference type="Proteomes" id="UP000230208">
    <property type="component" value="Unassembled WGS sequence"/>
</dbReference>
<sequence>MVNDAVKNELPVTKTEMSYENAVKSGALAFFKQKYPDHVTVYTIGPEPLGAESQDEVPVEGQDSSTRTSSEPQPNSSKSSFSRELCGGPHVSNTREIGKFKIVKEESVSAGVRRIRAVVE</sequence>
<dbReference type="InterPro" id="IPR012947">
    <property type="entry name" value="tRNA_SAD"/>
</dbReference>
<dbReference type="PANTHER" id="PTHR11777:SF9">
    <property type="entry name" value="ALANINE--TRNA LIGASE, CYTOPLASMIC"/>
    <property type="match status" value="1"/>
</dbReference>
<dbReference type="InterPro" id="IPR018165">
    <property type="entry name" value="Ala-tRNA-synth_IIc_core"/>
</dbReference>
<dbReference type="Gene3D" id="3.30.980.10">
    <property type="entry name" value="Threonyl-trna Synthetase, Chain A, domain 2"/>
    <property type="match status" value="1"/>
</dbReference>
<feature type="domain" description="Alanyl-transfer RNA synthetases family profile" evidence="2">
    <location>
        <begin position="1"/>
        <end position="120"/>
    </location>
</feature>
<dbReference type="InterPro" id="IPR018163">
    <property type="entry name" value="Thr/Ala-tRNA-synth_IIc_edit"/>
</dbReference>
<dbReference type="GO" id="GO:0004813">
    <property type="term" value="F:alanine-tRNA ligase activity"/>
    <property type="evidence" value="ECO:0007669"/>
    <property type="project" value="InterPro"/>
</dbReference>
<dbReference type="PANTHER" id="PTHR11777">
    <property type="entry name" value="ALANYL-TRNA SYNTHETASE"/>
    <property type="match status" value="1"/>
</dbReference>
<gene>
    <name evidence="3" type="ORF">COV30_02045</name>
</gene>
<dbReference type="InterPro" id="IPR050058">
    <property type="entry name" value="Ala-tRNA_ligase"/>
</dbReference>
<reference evidence="3 4" key="1">
    <citation type="submission" date="2017-09" db="EMBL/GenBank/DDBJ databases">
        <title>Depth-based differentiation of microbial function through sediment-hosted aquifers and enrichment of novel symbionts in the deep terrestrial subsurface.</title>
        <authorList>
            <person name="Probst A.J."/>
            <person name="Ladd B."/>
            <person name="Jarett J.K."/>
            <person name="Geller-Mcgrath D.E."/>
            <person name="Sieber C.M."/>
            <person name="Emerson J.B."/>
            <person name="Anantharaman K."/>
            <person name="Thomas B.C."/>
            <person name="Malmstrom R."/>
            <person name="Stieglmeier M."/>
            <person name="Klingl A."/>
            <person name="Woyke T."/>
            <person name="Ryan C.M."/>
            <person name="Banfield J.F."/>
        </authorList>
    </citation>
    <scope>NUCLEOTIDE SEQUENCE [LARGE SCALE GENOMIC DNA]</scope>
    <source>
        <strain evidence="3">CG10_big_fil_rev_8_21_14_0_10_37_15</strain>
    </source>
</reference>
<feature type="region of interest" description="Disordered" evidence="1">
    <location>
        <begin position="44"/>
        <end position="93"/>
    </location>
</feature>
<dbReference type="Pfam" id="PF07973">
    <property type="entry name" value="tRNA_SAD"/>
    <property type="match status" value="1"/>
</dbReference>
<evidence type="ECO:0000313" key="3">
    <source>
        <dbReference type="EMBL" id="PIR41753.1"/>
    </source>
</evidence>
<dbReference type="SUPFAM" id="SSF55186">
    <property type="entry name" value="ThrRS/AlaRS common domain"/>
    <property type="match status" value="1"/>
</dbReference>
<organism evidence="3 4">
    <name type="scientific">Candidatus Yanofskybacteria bacterium CG10_big_fil_rev_8_21_14_0_10_37_15</name>
    <dbReference type="NCBI Taxonomy" id="1975097"/>
    <lineage>
        <taxon>Bacteria</taxon>
        <taxon>Candidatus Yanofskyibacteriota</taxon>
    </lineage>
</organism>
<accession>A0A2H0R5H5</accession>
<evidence type="ECO:0000313" key="4">
    <source>
        <dbReference type="Proteomes" id="UP000230208"/>
    </source>
</evidence>
<protein>
    <recommendedName>
        <fullName evidence="2">Alanyl-transfer RNA synthetases family profile domain-containing protein</fullName>
    </recommendedName>
</protein>
<feature type="compositionally biased region" description="Low complexity" evidence="1">
    <location>
        <begin position="69"/>
        <end position="82"/>
    </location>
</feature>
<dbReference type="EMBL" id="PCXP01000023">
    <property type="protein sequence ID" value="PIR41753.1"/>
    <property type="molecule type" value="Genomic_DNA"/>
</dbReference>
<dbReference type="GO" id="GO:0003676">
    <property type="term" value="F:nucleic acid binding"/>
    <property type="evidence" value="ECO:0007669"/>
    <property type="project" value="InterPro"/>
</dbReference>
<dbReference type="AlphaFoldDB" id="A0A2H0R5H5"/>
<proteinExistence type="predicted"/>
<evidence type="ECO:0000256" key="1">
    <source>
        <dbReference type="SAM" id="MobiDB-lite"/>
    </source>
</evidence>
<name>A0A2H0R5H5_9BACT</name>
<comment type="caution">
    <text evidence="3">The sequence shown here is derived from an EMBL/GenBank/DDBJ whole genome shotgun (WGS) entry which is preliminary data.</text>
</comment>
<evidence type="ECO:0000259" key="2">
    <source>
        <dbReference type="PROSITE" id="PS50860"/>
    </source>
</evidence>
<dbReference type="SMART" id="SM00863">
    <property type="entry name" value="tRNA_SAD"/>
    <property type="match status" value="1"/>
</dbReference>
<dbReference type="GO" id="GO:0005524">
    <property type="term" value="F:ATP binding"/>
    <property type="evidence" value="ECO:0007669"/>
    <property type="project" value="InterPro"/>
</dbReference>
<dbReference type="GO" id="GO:0005829">
    <property type="term" value="C:cytosol"/>
    <property type="evidence" value="ECO:0007669"/>
    <property type="project" value="TreeGrafter"/>
</dbReference>
<dbReference type="PROSITE" id="PS50860">
    <property type="entry name" value="AA_TRNA_LIGASE_II_ALA"/>
    <property type="match status" value="1"/>
</dbReference>
<dbReference type="GO" id="GO:0006419">
    <property type="term" value="P:alanyl-tRNA aminoacylation"/>
    <property type="evidence" value="ECO:0007669"/>
    <property type="project" value="InterPro"/>
</dbReference>